<keyword evidence="4" id="KW-1185">Reference proteome</keyword>
<dbReference type="Proteomes" id="UP000518752">
    <property type="component" value="Unassembled WGS sequence"/>
</dbReference>
<dbReference type="CDD" id="cd00920">
    <property type="entry name" value="Cupredoxin"/>
    <property type="match status" value="1"/>
</dbReference>
<evidence type="ECO:0000313" key="4">
    <source>
        <dbReference type="Proteomes" id="UP000518752"/>
    </source>
</evidence>
<dbReference type="AlphaFoldDB" id="A0A8H5H9G4"/>
<sequence length="237" mass="23270">MLFLTLASLGLAALVRAQDQPVQVQVGGTASSPAFLFSPNNLNATNGTVFTFTFTGAPGNHSVTQSSFASPCEPLAGGFDSGWVSIPAGGVTPPPTWNLTVTDTSKPIWFYCKQLLPSAHCAVGMIGAINAPTSGSNTFDNYANNAKQSSNSGQGIGALVGQGASASAIPGPLANGATLFGTPASGSATATGASSGSGSGSSSSSSSTSTTSSSAANMIHANSLVALFAALMGITLA</sequence>
<dbReference type="EMBL" id="JAACJN010000073">
    <property type="protein sequence ID" value="KAF5378915.1"/>
    <property type="molecule type" value="Genomic_DNA"/>
</dbReference>
<dbReference type="PANTHER" id="PTHR34883">
    <property type="entry name" value="SERINE-RICH PROTEIN, PUTATIVE-RELATED-RELATED"/>
    <property type="match status" value="1"/>
</dbReference>
<comment type="caution">
    <text evidence="3">The sequence shown here is derived from an EMBL/GenBank/DDBJ whole genome shotgun (WGS) entry which is preliminary data.</text>
</comment>
<feature type="chain" id="PRO_5034586873" description="Extracellular serine-rich protein" evidence="2">
    <location>
        <begin position="18"/>
        <end position="237"/>
    </location>
</feature>
<protein>
    <recommendedName>
        <fullName evidence="5">Extracellular serine-rich protein</fullName>
    </recommendedName>
</protein>
<accession>A0A8H5H9G4</accession>
<dbReference type="OrthoDB" id="2331100at2759"/>
<feature type="region of interest" description="Disordered" evidence="1">
    <location>
        <begin position="190"/>
        <end position="212"/>
    </location>
</feature>
<keyword evidence="2" id="KW-0732">Signal</keyword>
<dbReference type="Gene3D" id="2.60.40.420">
    <property type="entry name" value="Cupredoxins - blue copper proteins"/>
    <property type="match status" value="1"/>
</dbReference>
<name>A0A8H5H9G4_9AGAR</name>
<dbReference type="PANTHER" id="PTHR34883:SF15">
    <property type="entry name" value="EXTRACELLULAR SERINE-RICH PROTEIN"/>
    <property type="match status" value="1"/>
</dbReference>
<evidence type="ECO:0008006" key="5">
    <source>
        <dbReference type="Google" id="ProtNLM"/>
    </source>
</evidence>
<reference evidence="3 4" key="1">
    <citation type="journal article" date="2020" name="ISME J.">
        <title>Uncovering the hidden diversity of litter-decomposition mechanisms in mushroom-forming fungi.</title>
        <authorList>
            <person name="Floudas D."/>
            <person name="Bentzer J."/>
            <person name="Ahren D."/>
            <person name="Johansson T."/>
            <person name="Persson P."/>
            <person name="Tunlid A."/>
        </authorList>
    </citation>
    <scope>NUCLEOTIDE SEQUENCE [LARGE SCALE GENOMIC DNA]</scope>
    <source>
        <strain evidence="3 4">CBS 406.79</strain>
    </source>
</reference>
<dbReference type="InterPro" id="IPR052953">
    <property type="entry name" value="Ser-rich/MCO-related"/>
</dbReference>
<evidence type="ECO:0000256" key="2">
    <source>
        <dbReference type="SAM" id="SignalP"/>
    </source>
</evidence>
<dbReference type="InterPro" id="IPR008972">
    <property type="entry name" value="Cupredoxin"/>
</dbReference>
<dbReference type="SUPFAM" id="SSF49503">
    <property type="entry name" value="Cupredoxins"/>
    <property type="match status" value="1"/>
</dbReference>
<evidence type="ECO:0000313" key="3">
    <source>
        <dbReference type="EMBL" id="KAF5378915.1"/>
    </source>
</evidence>
<proteinExistence type="predicted"/>
<evidence type="ECO:0000256" key="1">
    <source>
        <dbReference type="SAM" id="MobiDB-lite"/>
    </source>
</evidence>
<feature type="signal peptide" evidence="2">
    <location>
        <begin position="1"/>
        <end position="17"/>
    </location>
</feature>
<organism evidence="3 4">
    <name type="scientific">Collybiopsis confluens</name>
    <dbReference type="NCBI Taxonomy" id="2823264"/>
    <lineage>
        <taxon>Eukaryota</taxon>
        <taxon>Fungi</taxon>
        <taxon>Dikarya</taxon>
        <taxon>Basidiomycota</taxon>
        <taxon>Agaricomycotina</taxon>
        <taxon>Agaricomycetes</taxon>
        <taxon>Agaricomycetidae</taxon>
        <taxon>Agaricales</taxon>
        <taxon>Marasmiineae</taxon>
        <taxon>Omphalotaceae</taxon>
        <taxon>Collybiopsis</taxon>
    </lineage>
</organism>
<gene>
    <name evidence="3" type="ORF">D9757_008728</name>
</gene>